<keyword evidence="4" id="KW-1185">Reference proteome</keyword>
<feature type="region of interest" description="Disordered" evidence="1">
    <location>
        <begin position="23"/>
        <end position="65"/>
    </location>
</feature>
<proteinExistence type="predicted"/>
<dbReference type="EMBL" id="JAGIKZ010000001">
    <property type="protein sequence ID" value="MBP2239737.1"/>
    <property type="molecule type" value="Genomic_DNA"/>
</dbReference>
<sequence length="193" mass="22022">MKIVKWTFLSVLLLILTVGCSKAEEPTKEKVTADVKDEEQQENEQKEDEEVESEETKEEPVEAEVYEPEETFEEIAFQNVDWFFGSPDRQPKGGIWLFTAEKHAGELDDTFEWEKEDVLLIQVNDPAYINHEMTIKGLQIVDEKTVKIVAALKEKSSEGDKAPRRYVKVEKDALAGKGFLLEDALTGETIKLN</sequence>
<organism evidence="3 4">
    <name type="scientific">Cytobacillus eiseniae</name>
    <dbReference type="NCBI Taxonomy" id="762947"/>
    <lineage>
        <taxon>Bacteria</taxon>
        <taxon>Bacillati</taxon>
        <taxon>Bacillota</taxon>
        <taxon>Bacilli</taxon>
        <taxon>Bacillales</taxon>
        <taxon>Bacillaceae</taxon>
        <taxon>Cytobacillus</taxon>
    </lineage>
</organism>
<evidence type="ECO:0000256" key="1">
    <source>
        <dbReference type="SAM" id="MobiDB-lite"/>
    </source>
</evidence>
<evidence type="ECO:0000256" key="2">
    <source>
        <dbReference type="SAM" id="SignalP"/>
    </source>
</evidence>
<feature type="compositionally biased region" description="Basic and acidic residues" evidence="1">
    <location>
        <begin position="23"/>
        <end position="35"/>
    </location>
</feature>
<reference evidence="3 4" key="1">
    <citation type="submission" date="2021-03" db="EMBL/GenBank/DDBJ databases">
        <title>Genomic Encyclopedia of Type Strains, Phase IV (KMG-IV): sequencing the most valuable type-strain genomes for metagenomic binning, comparative biology and taxonomic classification.</title>
        <authorList>
            <person name="Goeker M."/>
        </authorList>
    </citation>
    <scope>NUCLEOTIDE SEQUENCE [LARGE SCALE GENOMIC DNA]</scope>
    <source>
        <strain evidence="3 4">DSM 26675</strain>
    </source>
</reference>
<protein>
    <recommendedName>
        <fullName evidence="5">Lipoprotein</fullName>
    </recommendedName>
</protein>
<dbReference type="PROSITE" id="PS51257">
    <property type="entry name" value="PROKAR_LIPOPROTEIN"/>
    <property type="match status" value="1"/>
</dbReference>
<dbReference type="RefSeq" id="WP_066394427.1">
    <property type="nucleotide sequence ID" value="NZ_JAGIKZ010000001.1"/>
</dbReference>
<feature type="chain" id="PRO_5045088853" description="Lipoprotein" evidence="2">
    <location>
        <begin position="24"/>
        <end position="193"/>
    </location>
</feature>
<feature type="signal peptide" evidence="2">
    <location>
        <begin position="1"/>
        <end position="23"/>
    </location>
</feature>
<evidence type="ECO:0000313" key="4">
    <source>
        <dbReference type="Proteomes" id="UP001519293"/>
    </source>
</evidence>
<gene>
    <name evidence="3" type="ORF">J2Z40_000290</name>
</gene>
<evidence type="ECO:0008006" key="5">
    <source>
        <dbReference type="Google" id="ProtNLM"/>
    </source>
</evidence>
<feature type="compositionally biased region" description="Acidic residues" evidence="1">
    <location>
        <begin position="36"/>
        <end position="65"/>
    </location>
</feature>
<comment type="caution">
    <text evidence="3">The sequence shown here is derived from an EMBL/GenBank/DDBJ whole genome shotgun (WGS) entry which is preliminary data.</text>
</comment>
<dbReference type="Proteomes" id="UP001519293">
    <property type="component" value="Unassembled WGS sequence"/>
</dbReference>
<accession>A0ABS4RA37</accession>
<evidence type="ECO:0000313" key="3">
    <source>
        <dbReference type="EMBL" id="MBP2239737.1"/>
    </source>
</evidence>
<keyword evidence="2" id="KW-0732">Signal</keyword>
<name>A0ABS4RA37_9BACI</name>